<feature type="domain" description="Helicase ATP-binding" evidence="2">
    <location>
        <begin position="42"/>
        <end position="140"/>
    </location>
</feature>
<protein>
    <submittedName>
        <fullName evidence="3">Superfamily II DNA or RNA helicase</fullName>
    </submittedName>
</protein>
<dbReference type="InterPro" id="IPR027417">
    <property type="entry name" value="P-loop_NTPase"/>
</dbReference>
<dbReference type="Pfam" id="PF04851">
    <property type="entry name" value="ResIII"/>
    <property type="match status" value="1"/>
</dbReference>
<keyword evidence="1" id="KW-0378">Hydrolase</keyword>
<keyword evidence="3" id="KW-0347">Helicase</keyword>
<dbReference type="InterPro" id="IPR006935">
    <property type="entry name" value="Helicase/UvrB_N"/>
</dbReference>
<evidence type="ECO:0000256" key="1">
    <source>
        <dbReference type="ARBA" id="ARBA00022801"/>
    </source>
</evidence>
<keyword evidence="3" id="KW-0067">ATP-binding</keyword>
<dbReference type="SUPFAM" id="SSF52540">
    <property type="entry name" value="P-loop containing nucleoside triphosphate hydrolases"/>
    <property type="match status" value="1"/>
</dbReference>
<evidence type="ECO:0000259" key="2">
    <source>
        <dbReference type="PROSITE" id="PS51192"/>
    </source>
</evidence>
<reference evidence="3" key="1">
    <citation type="journal article" date="2017" name="Science">
        <title>Giant viruses with an expanded complement of translation system components.</title>
        <authorList>
            <person name="Schulz F."/>
            <person name="Yutin N."/>
            <person name="Ivanova N.N."/>
            <person name="Ortega D.R."/>
            <person name="Lee T.K."/>
            <person name="Vierheilig J."/>
            <person name="Daims H."/>
            <person name="Horn M."/>
            <person name="Wagner M."/>
            <person name="Jensen G.J."/>
            <person name="Kyrpides N.C."/>
            <person name="Koonin E.V."/>
            <person name="Woyke T."/>
        </authorList>
    </citation>
    <scope>NUCLEOTIDE SEQUENCE</scope>
    <source>
        <strain evidence="3">CTV1</strain>
    </source>
</reference>
<proteinExistence type="predicted"/>
<organism evidence="3">
    <name type="scientific">Catovirus CTV1</name>
    <dbReference type="NCBI Taxonomy" id="1977631"/>
    <lineage>
        <taxon>Viruses</taxon>
        <taxon>Varidnaviria</taxon>
        <taxon>Bamfordvirae</taxon>
        <taxon>Nucleocytoviricota</taxon>
        <taxon>Megaviricetes</taxon>
        <taxon>Imitervirales</taxon>
        <taxon>Mimiviridae</taxon>
        <taxon>Klosneuvirinae</taxon>
        <taxon>Catovirus</taxon>
    </lineage>
</organism>
<keyword evidence="3" id="KW-0547">Nucleotide-binding</keyword>
<dbReference type="InterPro" id="IPR014001">
    <property type="entry name" value="Helicase_ATP-bd"/>
</dbReference>
<sequence>MFFDDQGELCEEKKKDWKRKGIIDMDIFDVIKCVYDENDNGVKKFSQKELDKIINNIDRPTIMIVNTEYMRRRLSSKNISSNNTHLCLLDECHDISGDKIYETIQDIKYNGKAHFIGFSATPLRGKSNSKIVDIFSTNMVKGDVNNKLNIISTYSLLDGIKDDIILPFKFHYIEVEGTKGNIVGKTNMDITKNIVNNILPELPYKKLIAWCKTIEQMKKWGNFFESNFKNLKVYVTSCADQDYKDEYNTNFDEYNASLGNCILLCVNRHREGSDIPYLDCGLYLDAVKIRSILVSLQTAGRIIRIDPFGLKTRGIVVDLFVSDGEKKGGLLTVQKIIGYYREIAHLEVNEDSMNQYRQLLELFDNTEFDEKEQLIKIKIDDDRRHDIQLKIKLIHKEDDWQNIRDAMRRKIIREAKISKEEEFNHIIDIIKKANIFSKNSDFWLEYSNIKNKGELGLPNDLYNEFKEFFDTKSWYDILGIDTKDWLQTPKAIKEFFKNKNIVDVTESRYRVYAKIFKQLPPNPKEFFKFNNFTTIEKEFSVKNMRQYIK</sequence>
<accession>A0A1V0S9X9</accession>
<evidence type="ECO:0000313" key="3">
    <source>
        <dbReference type="EMBL" id="ARF08503.1"/>
    </source>
</evidence>
<dbReference type="Gene3D" id="3.40.50.300">
    <property type="entry name" value="P-loop containing nucleotide triphosphate hydrolases"/>
    <property type="match status" value="2"/>
</dbReference>
<name>A0A1V0S9X9_9VIRU</name>
<dbReference type="GO" id="GO:0004386">
    <property type="term" value="F:helicase activity"/>
    <property type="evidence" value="ECO:0007669"/>
    <property type="project" value="UniProtKB-KW"/>
</dbReference>
<gene>
    <name evidence="3" type="ORF">Catovirus_1_553</name>
</gene>
<dbReference type="EMBL" id="KY684083">
    <property type="protein sequence ID" value="ARF08503.1"/>
    <property type="molecule type" value="Genomic_DNA"/>
</dbReference>
<dbReference type="PROSITE" id="PS51192">
    <property type="entry name" value="HELICASE_ATP_BIND_1"/>
    <property type="match status" value="1"/>
</dbReference>